<keyword evidence="1" id="KW-0472">Membrane</keyword>
<name>A0A1B6IBX7_9HEMI</name>
<gene>
    <name evidence="2" type="ORF">g.56552</name>
</gene>
<evidence type="ECO:0000313" key="2">
    <source>
        <dbReference type="EMBL" id="JAS84431.1"/>
    </source>
</evidence>
<accession>A0A1B6IBX7</accession>
<sequence>VDVERVNYRALQERHLDHALLHRDPLVLEVVLVGSNRRLKRNRLPVVLRPECCRQHVLEGYARRSVLAAGIDAVLVDNPLVFFSRLTAFLVLIFFPVLFLIFFPVLVLIVVLVLIIVLFIELCIVHDLYFLFLPVAFAPLLPLKRPVVAIRKHTRVHAGIADIDDISDPQELLPPELCNNENGRQPKERLDRYLGKVHRARFQVEALLPLLERPYNGMPDLLVVVLGVGVSEVVGLELHILGDSLRGIYRDAEDKLVWRPVYPLRVSLHRHQLEFTHGLSFAEHKIFTTRKRRHIGGQTRHAAQGP</sequence>
<dbReference type="AlphaFoldDB" id="A0A1B6IBX7"/>
<protein>
    <submittedName>
        <fullName evidence="2">Uncharacterized protein</fullName>
    </submittedName>
</protein>
<dbReference type="EMBL" id="GECU01023275">
    <property type="protein sequence ID" value="JAS84431.1"/>
    <property type="molecule type" value="Transcribed_RNA"/>
</dbReference>
<keyword evidence="1" id="KW-0812">Transmembrane</keyword>
<feature type="non-terminal residue" evidence="2">
    <location>
        <position position="306"/>
    </location>
</feature>
<keyword evidence="1" id="KW-1133">Transmembrane helix</keyword>
<feature type="transmembrane region" description="Helical" evidence="1">
    <location>
        <begin position="89"/>
        <end position="120"/>
    </location>
</feature>
<feature type="non-terminal residue" evidence="2">
    <location>
        <position position="1"/>
    </location>
</feature>
<evidence type="ECO:0000256" key="1">
    <source>
        <dbReference type="SAM" id="Phobius"/>
    </source>
</evidence>
<organism evidence="2">
    <name type="scientific">Homalodisca liturata</name>
    <dbReference type="NCBI Taxonomy" id="320908"/>
    <lineage>
        <taxon>Eukaryota</taxon>
        <taxon>Metazoa</taxon>
        <taxon>Ecdysozoa</taxon>
        <taxon>Arthropoda</taxon>
        <taxon>Hexapoda</taxon>
        <taxon>Insecta</taxon>
        <taxon>Pterygota</taxon>
        <taxon>Neoptera</taxon>
        <taxon>Paraneoptera</taxon>
        <taxon>Hemiptera</taxon>
        <taxon>Auchenorrhyncha</taxon>
        <taxon>Membracoidea</taxon>
        <taxon>Cicadellidae</taxon>
        <taxon>Cicadellinae</taxon>
        <taxon>Proconiini</taxon>
        <taxon>Homalodisca</taxon>
    </lineage>
</organism>
<proteinExistence type="predicted"/>
<reference evidence="2" key="1">
    <citation type="submission" date="2015-11" db="EMBL/GenBank/DDBJ databases">
        <title>De novo transcriptome assembly of four potential Pierce s Disease insect vectors from Arizona vineyards.</title>
        <authorList>
            <person name="Tassone E.E."/>
        </authorList>
    </citation>
    <scope>NUCLEOTIDE SEQUENCE</scope>
</reference>